<feature type="domain" description="Major facilitator superfamily (MFS) profile" evidence="8">
    <location>
        <begin position="1"/>
        <end position="384"/>
    </location>
</feature>
<dbReference type="CDD" id="cd06173">
    <property type="entry name" value="MFS_MefA_like"/>
    <property type="match status" value="1"/>
</dbReference>
<dbReference type="Gene3D" id="1.20.1250.20">
    <property type="entry name" value="MFS general substrate transporter like domains"/>
    <property type="match status" value="1"/>
</dbReference>
<gene>
    <name evidence="9" type="ORF">B5P37_02895</name>
</gene>
<feature type="transmembrane region" description="Helical" evidence="7">
    <location>
        <begin position="163"/>
        <end position="183"/>
    </location>
</feature>
<feature type="transmembrane region" description="Helical" evidence="7">
    <location>
        <begin position="358"/>
        <end position="379"/>
    </location>
</feature>
<dbReference type="InterPro" id="IPR010290">
    <property type="entry name" value="TM_effector"/>
</dbReference>
<keyword evidence="5 7" id="KW-1133">Transmembrane helix</keyword>
<name>A0AAC9RNE8_9STAP</name>
<dbReference type="PROSITE" id="PS50850">
    <property type="entry name" value="MFS"/>
    <property type="match status" value="1"/>
</dbReference>
<dbReference type="SUPFAM" id="SSF103473">
    <property type="entry name" value="MFS general substrate transporter"/>
    <property type="match status" value="1"/>
</dbReference>
<keyword evidence="4 7" id="KW-0812">Transmembrane</keyword>
<dbReference type="PANTHER" id="PTHR23513:SF11">
    <property type="entry name" value="STAPHYLOFERRIN A TRANSPORTER"/>
    <property type="match status" value="1"/>
</dbReference>
<feature type="transmembrane region" description="Helical" evidence="7">
    <location>
        <begin position="295"/>
        <end position="311"/>
    </location>
</feature>
<keyword evidence="2" id="KW-0813">Transport</keyword>
<evidence type="ECO:0000256" key="2">
    <source>
        <dbReference type="ARBA" id="ARBA00022448"/>
    </source>
</evidence>
<dbReference type="PANTHER" id="PTHR23513">
    <property type="entry name" value="INTEGRAL MEMBRANE EFFLUX PROTEIN-RELATED"/>
    <property type="match status" value="1"/>
</dbReference>
<feature type="transmembrane region" description="Helical" evidence="7">
    <location>
        <begin position="9"/>
        <end position="28"/>
    </location>
</feature>
<dbReference type="AlphaFoldDB" id="A0AAC9RNE8"/>
<sequence>MAKWFFPSTFLLFLGNWIGQIALNWYAYQLNQNAMDLALINFFRLAPIFVLSLWAGSIADRYRRSTLIKLTVTSSMVITSVLTICVLIVHQIPMPYLYIYACLRGCMSAIETPVRQVVLPDISEKLSISKAVSYHSFLLNVCRSIGPAVAGFLIAVWGVPVAFIAQSLCYVLALCLCLPLKIAKTQAVVSKQLSLSVAWQYFKIHVQGRQIFITSFLIMAMGYSYTTMLPILTDEIYPNSASVFGTAMTMSAIGGILATLAVPYILQKLSSDHAYYLSSLCFGIALLLIYPFGQIGLFLMIFFVGLFGQFARTTNRIYFQNDIPEVRRGKILSVVMMDRGMIPLGAMLLSYLTQWLGITTTFLWMGGTTTLIAILGYLAKFKINGGKTIHGNHSSS</sequence>
<dbReference type="GO" id="GO:0022857">
    <property type="term" value="F:transmembrane transporter activity"/>
    <property type="evidence" value="ECO:0007669"/>
    <property type="project" value="InterPro"/>
</dbReference>
<evidence type="ECO:0000256" key="7">
    <source>
        <dbReference type="SAM" id="Phobius"/>
    </source>
</evidence>
<evidence type="ECO:0000256" key="3">
    <source>
        <dbReference type="ARBA" id="ARBA00022475"/>
    </source>
</evidence>
<reference evidence="9 10" key="1">
    <citation type="submission" date="2017-04" db="EMBL/GenBank/DDBJ databases">
        <authorList>
            <person name="Veseli I.A."/>
            <person name="Tang C."/>
            <person name="Pombert J.-F."/>
        </authorList>
    </citation>
    <scope>NUCLEOTIDE SEQUENCE [LARGE SCALE GENOMIC DNA]</scope>
    <source>
        <strain evidence="9 10">ATCC 700373</strain>
    </source>
</reference>
<dbReference type="RefSeq" id="WP_085236820.1">
    <property type="nucleotide sequence ID" value="NZ_CP020773.1"/>
</dbReference>
<proteinExistence type="predicted"/>
<evidence type="ECO:0000256" key="6">
    <source>
        <dbReference type="ARBA" id="ARBA00023136"/>
    </source>
</evidence>
<dbReference type="Proteomes" id="UP000242864">
    <property type="component" value="Chromosome"/>
</dbReference>
<evidence type="ECO:0000313" key="10">
    <source>
        <dbReference type="Proteomes" id="UP000242864"/>
    </source>
</evidence>
<feature type="transmembrane region" description="Helical" evidence="7">
    <location>
        <begin position="67"/>
        <end position="89"/>
    </location>
</feature>
<dbReference type="EMBL" id="CP020773">
    <property type="protein sequence ID" value="ARJ50331.1"/>
    <property type="molecule type" value="Genomic_DNA"/>
</dbReference>
<feature type="transmembrane region" description="Helical" evidence="7">
    <location>
        <begin position="244"/>
        <end position="266"/>
    </location>
</feature>
<protein>
    <submittedName>
        <fullName evidence="9">MFS transporter</fullName>
    </submittedName>
</protein>
<evidence type="ECO:0000256" key="5">
    <source>
        <dbReference type="ARBA" id="ARBA00022989"/>
    </source>
</evidence>
<keyword evidence="10" id="KW-1185">Reference proteome</keyword>
<dbReference type="InterPro" id="IPR020846">
    <property type="entry name" value="MFS_dom"/>
</dbReference>
<dbReference type="InterPro" id="IPR036259">
    <property type="entry name" value="MFS_trans_sf"/>
</dbReference>
<keyword evidence="6 7" id="KW-0472">Membrane</keyword>
<feature type="transmembrane region" description="Helical" evidence="7">
    <location>
        <begin position="211"/>
        <end position="232"/>
    </location>
</feature>
<comment type="subcellular location">
    <subcellularLocation>
        <location evidence="1">Cell membrane</location>
        <topology evidence="1">Multi-pass membrane protein</topology>
    </subcellularLocation>
</comment>
<organism evidence="9 10">
    <name type="scientific">Staphylococcus lutrae</name>
    <dbReference type="NCBI Taxonomy" id="155085"/>
    <lineage>
        <taxon>Bacteria</taxon>
        <taxon>Bacillati</taxon>
        <taxon>Bacillota</taxon>
        <taxon>Bacilli</taxon>
        <taxon>Bacillales</taxon>
        <taxon>Staphylococcaceae</taxon>
        <taxon>Staphylococcus</taxon>
    </lineage>
</organism>
<evidence type="ECO:0000256" key="4">
    <source>
        <dbReference type="ARBA" id="ARBA00022692"/>
    </source>
</evidence>
<accession>A0AAC9RNE8</accession>
<keyword evidence="3" id="KW-1003">Cell membrane</keyword>
<dbReference type="Pfam" id="PF05977">
    <property type="entry name" value="MFS_3"/>
    <property type="match status" value="1"/>
</dbReference>
<dbReference type="KEGG" id="slz:B5P37_02895"/>
<feature type="transmembrane region" description="Helical" evidence="7">
    <location>
        <begin position="34"/>
        <end position="55"/>
    </location>
</feature>
<evidence type="ECO:0000313" key="9">
    <source>
        <dbReference type="EMBL" id="ARJ50331.1"/>
    </source>
</evidence>
<dbReference type="GO" id="GO:0005886">
    <property type="term" value="C:plasma membrane"/>
    <property type="evidence" value="ECO:0007669"/>
    <property type="project" value="UniProtKB-SubCell"/>
</dbReference>
<evidence type="ECO:0000259" key="8">
    <source>
        <dbReference type="PROSITE" id="PS50850"/>
    </source>
</evidence>
<evidence type="ECO:0000256" key="1">
    <source>
        <dbReference type="ARBA" id="ARBA00004651"/>
    </source>
</evidence>